<feature type="domain" description="GGDEF" evidence="1">
    <location>
        <begin position="514"/>
        <end position="655"/>
    </location>
</feature>
<dbReference type="SUPFAM" id="SSF55073">
    <property type="entry name" value="Nucleotide cyclase"/>
    <property type="match status" value="1"/>
</dbReference>
<name>A0AAU8J7W0_9CYAN</name>
<sequence>MTIEEIIYLIEAKSEKELRPVEKLILEQAWEGKTFTDIATLSDYGEHYLRKTASSLWKSLSEIFGESLTKGNFRGILETRALCSNEQLLMETFYANKSSEQSPPFPGSPLPLWSKFYIHRPAIEELAYAELIKLGSVIRIKAPRKMGKNSLLLRIMNRGNSLGYRGAFLDFQQAESGTFENLDKFLRWFCATVTLQAGLTPKLDAYWDETIGSKVSATLYFQAYLLPAVSSPFILGLNEVNILFQYPAIACDFFPMLRSWHEEAKYVEIWQRLRMIVVYSTEIYIPLNLNQSPFNIGLPIKLTEFNLEQGKDLAKAYNLPLKAADLQKLIDLLGGHPYLMQLAFHHLSQEDKASTGKTNLDDPKHLSKALKHILETATNQAGIYRDYLRSLWANIHDHPPLFAAFKQVLESNEAVELPDIIAYKLESLGLIKMSGKLCSVSLPLYRLYFSDQLSLEQNAKVSLVTNNQWNLIEQLAKYKQAVDQFIYRDNLTGFTNGKHFKKQMEQKWLEWKDQPVSLMICQIDFLHLYNQFHGNEATDDCLQKVAGVIGNCVEQPLEFIGRLGEAKFAIFLPGKTQGQAEKIGRQICEQVKGLAIAHNNSSIDGLPETITVSIGGSSREARQPEVTLEIMLNEAETYLQQAQKWGGNRMVNSVSLLENFSTPSGSSETSVTP</sequence>
<organism evidence="2">
    <name type="scientific">Planktothricoides raciborskii GIHE-MW2</name>
    <dbReference type="NCBI Taxonomy" id="2792601"/>
    <lineage>
        <taxon>Bacteria</taxon>
        <taxon>Bacillati</taxon>
        <taxon>Cyanobacteriota</taxon>
        <taxon>Cyanophyceae</taxon>
        <taxon>Oscillatoriophycideae</taxon>
        <taxon>Oscillatoriales</taxon>
        <taxon>Oscillatoriaceae</taxon>
        <taxon>Planktothricoides</taxon>
    </lineage>
</organism>
<gene>
    <name evidence="2" type="ORF">ABWT76_003869</name>
</gene>
<reference evidence="2" key="1">
    <citation type="submission" date="2024-07" db="EMBL/GenBank/DDBJ databases">
        <authorList>
            <person name="Kim Y.J."/>
            <person name="Jeong J.Y."/>
        </authorList>
    </citation>
    <scope>NUCLEOTIDE SEQUENCE</scope>
    <source>
        <strain evidence="2">GIHE-MW2</strain>
    </source>
</reference>
<dbReference type="AlphaFoldDB" id="A0AAU8J7W0"/>
<dbReference type="GO" id="GO:0005886">
    <property type="term" value="C:plasma membrane"/>
    <property type="evidence" value="ECO:0007669"/>
    <property type="project" value="TreeGrafter"/>
</dbReference>
<dbReference type="Pfam" id="PF00990">
    <property type="entry name" value="GGDEF"/>
    <property type="match status" value="1"/>
</dbReference>
<dbReference type="PROSITE" id="PS50887">
    <property type="entry name" value="GGDEF"/>
    <property type="match status" value="1"/>
</dbReference>
<dbReference type="InterPro" id="IPR043128">
    <property type="entry name" value="Rev_trsase/Diguanyl_cyclase"/>
</dbReference>
<dbReference type="RefSeq" id="WP_354634820.1">
    <property type="nucleotide sequence ID" value="NZ_CP159837.1"/>
</dbReference>
<dbReference type="Pfam" id="PF26355">
    <property type="entry name" value="HTH_VMAP-M9"/>
    <property type="match status" value="1"/>
</dbReference>
<dbReference type="EMBL" id="CP159837">
    <property type="protein sequence ID" value="XCM35210.1"/>
    <property type="molecule type" value="Genomic_DNA"/>
</dbReference>
<dbReference type="CDD" id="cd01949">
    <property type="entry name" value="GGDEF"/>
    <property type="match status" value="1"/>
</dbReference>
<dbReference type="NCBIfam" id="TIGR00254">
    <property type="entry name" value="GGDEF"/>
    <property type="match status" value="1"/>
</dbReference>
<dbReference type="PANTHER" id="PTHR45138">
    <property type="entry name" value="REGULATORY COMPONENTS OF SENSORY TRANSDUCTION SYSTEM"/>
    <property type="match status" value="1"/>
</dbReference>
<dbReference type="Gene3D" id="3.30.70.270">
    <property type="match status" value="1"/>
</dbReference>
<dbReference type="InterPro" id="IPR058651">
    <property type="entry name" value="HTH_VMAP-M9"/>
</dbReference>
<dbReference type="SMART" id="SM00267">
    <property type="entry name" value="GGDEF"/>
    <property type="match status" value="1"/>
</dbReference>
<protein>
    <submittedName>
        <fullName evidence="2">AAA-like domain-containing protein</fullName>
    </submittedName>
</protein>
<dbReference type="InterPro" id="IPR027417">
    <property type="entry name" value="P-loop_NTPase"/>
</dbReference>
<dbReference type="GO" id="GO:1902201">
    <property type="term" value="P:negative regulation of bacterial-type flagellum-dependent cell motility"/>
    <property type="evidence" value="ECO:0007669"/>
    <property type="project" value="TreeGrafter"/>
</dbReference>
<dbReference type="GO" id="GO:0043709">
    <property type="term" value="P:cell adhesion involved in single-species biofilm formation"/>
    <property type="evidence" value="ECO:0007669"/>
    <property type="project" value="TreeGrafter"/>
</dbReference>
<proteinExistence type="predicted"/>
<evidence type="ECO:0000313" key="2">
    <source>
        <dbReference type="EMBL" id="XCM35210.1"/>
    </source>
</evidence>
<accession>A0AAU8J7W0</accession>
<dbReference type="PANTHER" id="PTHR45138:SF9">
    <property type="entry name" value="DIGUANYLATE CYCLASE DGCM-RELATED"/>
    <property type="match status" value="1"/>
</dbReference>
<dbReference type="Pfam" id="PF14516">
    <property type="entry name" value="AAA_35"/>
    <property type="match status" value="1"/>
</dbReference>
<dbReference type="SUPFAM" id="SSF52540">
    <property type="entry name" value="P-loop containing nucleoside triphosphate hydrolases"/>
    <property type="match status" value="1"/>
</dbReference>
<dbReference type="InterPro" id="IPR000160">
    <property type="entry name" value="GGDEF_dom"/>
</dbReference>
<dbReference type="InterPro" id="IPR029787">
    <property type="entry name" value="Nucleotide_cyclase"/>
</dbReference>
<dbReference type="GO" id="GO:0052621">
    <property type="term" value="F:diguanylate cyclase activity"/>
    <property type="evidence" value="ECO:0007669"/>
    <property type="project" value="TreeGrafter"/>
</dbReference>
<dbReference type="InterPro" id="IPR050469">
    <property type="entry name" value="Diguanylate_Cyclase"/>
</dbReference>
<evidence type="ECO:0000259" key="1">
    <source>
        <dbReference type="PROSITE" id="PS50887"/>
    </source>
</evidence>